<protein>
    <submittedName>
        <fullName evidence="1">Uncharacterized protein</fullName>
    </submittedName>
</protein>
<gene>
    <name evidence="1" type="ORF">DEO72_LG6g1028</name>
</gene>
<name>A0A4D6M877_VIGUN</name>
<evidence type="ECO:0000313" key="1">
    <source>
        <dbReference type="EMBL" id="QCD96326.1"/>
    </source>
</evidence>
<keyword evidence="2" id="KW-1185">Reference proteome</keyword>
<reference evidence="1 2" key="1">
    <citation type="submission" date="2019-04" db="EMBL/GenBank/DDBJ databases">
        <title>An improved genome assembly and genetic linkage map for asparagus bean, Vigna unguiculata ssp. sesquipedialis.</title>
        <authorList>
            <person name="Xia Q."/>
            <person name="Zhang R."/>
            <person name="Dong Y."/>
        </authorList>
    </citation>
    <scope>NUCLEOTIDE SEQUENCE [LARGE SCALE GENOMIC DNA]</scope>
    <source>
        <tissue evidence="1">Leaf</tissue>
    </source>
</reference>
<proteinExistence type="predicted"/>
<dbReference type="Proteomes" id="UP000501690">
    <property type="component" value="Linkage Group LG6"/>
</dbReference>
<evidence type="ECO:0000313" key="2">
    <source>
        <dbReference type="Proteomes" id="UP000501690"/>
    </source>
</evidence>
<dbReference type="AlphaFoldDB" id="A0A4D6M877"/>
<dbReference type="EMBL" id="CP039350">
    <property type="protein sequence ID" value="QCD96326.1"/>
    <property type="molecule type" value="Genomic_DNA"/>
</dbReference>
<accession>A0A4D6M877</accession>
<sequence>MDSPYKPQLAHSHQQHSPTRATTQEFLMFICHPKSQLKRSHFEPQLEECHVLNPYPEPKLKGYILIHNSRNTNKLTFEISPKPYTPRTSKSQNTFGSFACSYCLSDQPLPPGIAPLCRSLKLQLSPGGSKPTARHCTSNIHYLVHLITTPQHALAKSTTSCWSTIVLGEHMAPSGVVHPTKRYLQVRGIRGAWRLAAQSF</sequence>
<organism evidence="1 2">
    <name type="scientific">Vigna unguiculata</name>
    <name type="common">Cowpea</name>
    <dbReference type="NCBI Taxonomy" id="3917"/>
    <lineage>
        <taxon>Eukaryota</taxon>
        <taxon>Viridiplantae</taxon>
        <taxon>Streptophyta</taxon>
        <taxon>Embryophyta</taxon>
        <taxon>Tracheophyta</taxon>
        <taxon>Spermatophyta</taxon>
        <taxon>Magnoliopsida</taxon>
        <taxon>eudicotyledons</taxon>
        <taxon>Gunneridae</taxon>
        <taxon>Pentapetalae</taxon>
        <taxon>rosids</taxon>
        <taxon>fabids</taxon>
        <taxon>Fabales</taxon>
        <taxon>Fabaceae</taxon>
        <taxon>Papilionoideae</taxon>
        <taxon>50 kb inversion clade</taxon>
        <taxon>NPAAA clade</taxon>
        <taxon>indigoferoid/millettioid clade</taxon>
        <taxon>Phaseoleae</taxon>
        <taxon>Vigna</taxon>
    </lineage>
</organism>